<dbReference type="KEGG" id="bgoe:IFJ75_11710"/>
<evidence type="ECO:0000256" key="2">
    <source>
        <dbReference type="PROSITE-ProRule" id="PRU00169"/>
    </source>
</evidence>
<dbReference type="Gene3D" id="3.40.50.2300">
    <property type="match status" value="1"/>
</dbReference>
<evidence type="ECO:0000259" key="4">
    <source>
        <dbReference type="PROSITE" id="PS50110"/>
    </source>
</evidence>
<dbReference type="GO" id="GO:0000160">
    <property type="term" value="P:phosphorelay signal transduction system"/>
    <property type="evidence" value="ECO:0007669"/>
    <property type="project" value="InterPro"/>
</dbReference>
<keyword evidence="1" id="KW-0238">DNA-binding</keyword>
<dbReference type="InterPro" id="IPR016032">
    <property type="entry name" value="Sig_transdc_resp-reg_C-effctor"/>
</dbReference>
<evidence type="ECO:0000313" key="6">
    <source>
        <dbReference type="Proteomes" id="UP000663918"/>
    </source>
</evidence>
<dbReference type="PRINTS" id="PR00038">
    <property type="entry name" value="HTHLUXR"/>
</dbReference>
<organism evidence="5 6">
    <name type="scientific">Brevundimonas goettingensis</name>
    <dbReference type="NCBI Taxonomy" id="2774190"/>
    <lineage>
        <taxon>Bacteria</taxon>
        <taxon>Pseudomonadati</taxon>
        <taxon>Pseudomonadota</taxon>
        <taxon>Alphaproteobacteria</taxon>
        <taxon>Caulobacterales</taxon>
        <taxon>Caulobacteraceae</taxon>
        <taxon>Brevundimonas</taxon>
    </lineage>
</organism>
<dbReference type="InterPro" id="IPR000792">
    <property type="entry name" value="Tscrpt_reg_LuxR_C"/>
</dbReference>
<dbReference type="PANTHER" id="PTHR43214:SF44">
    <property type="entry name" value="TWO-COMPONENT RESPONSE REGULATOR"/>
    <property type="match status" value="1"/>
</dbReference>
<gene>
    <name evidence="5" type="ORF">IFJ75_11710</name>
</gene>
<dbReference type="Proteomes" id="UP000663918">
    <property type="component" value="Chromosome"/>
</dbReference>
<evidence type="ECO:0000313" key="5">
    <source>
        <dbReference type="EMBL" id="QTC89957.1"/>
    </source>
</evidence>
<feature type="domain" description="Response regulatory" evidence="4">
    <location>
        <begin position="4"/>
        <end position="119"/>
    </location>
</feature>
<protein>
    <submittedName>
        <fullName evidence="5">Response regulator</fullName>
    </submittedName>
</protein>
<dbReference type="AlphaFoldDB" id="A0A975BZG8"/>
<dbReference type="SUPFAM" id="SSF52172">
    <property type="entry name" value="CheY-like"/>
    <property type="match status" value="1"/>
</dbReference>
<dbReference type="PROSITE" id="PS50110">
    <property type="entry name" value="RESPONSE_REGULATORY"/>
    <property type="match status" value="1"/>
</dbReference>
<name>A0A975BZG8_9CAUL</name>
<keyword evidence="6" id="KW-1185">Reference proteome</keyword>
<sequence length="200" mass="22109">MTVSVFVVEDDFAVRDSLVLLLRSEGMRARGFANGEEFLDNLPNDPVACVVTDLRMPGADGFEVVRKLVELRGEAWPIVVITGHADVSSAVELMKAGVTDFIEKPFEPHRLVETLKGCIRRVQEVGASLERRADIDRRLNQLTTRERQVFEALAGGLSNKEIAAQLDISPRTVEIFRAKVMSKMEAANLSALVRMSLGLT</sequence>
<dbReference type="PROSITE" id="PS50043">
    <property type="entry name" value="HTH_LUXR_2"/>
    <property type="match status" value="1"/>
</dbReference>
<dbReference type="Pfam" id="PF00072">
    <property type="entry name" value="Response_reg"/>
    <property type="match status" value="1"/>
</dbReference>
<dbReference type="InterPro" id="IPR011006">
    <property type="entry name" value="CheY-like_superfamily"/>
</dbReference>
<dbReference type="GO" id="GO:0006355">
    <property type="term" value="P:regulation of DNA-templated transcription"/>
    <property type="evidence" value="ECO:0007669"/>
    <property type="project" value="InterPro"/>
</dbReference>
<feature type="domain" description="HTH luxR-type" evidence="3">
    <location>
        <begin position="135"/>
        <end position="200"/>
    </location>
</feature>
<evidence type="ECO:0000256" key="1">
    <source>
        <dbReference type="ARBA" id="ARBA00023125"/>
    </source>
</evidence>
<keyword evidence="2" id="KW-0597">Phosphoprotein</keyword>
<dbReference type="CDD" id="cd06170">
    <property type="entry name" value="LuxR_C_like"/>
    <property type="match status" value="1"/>
</dbReference>
<dbReference type="InterPro" id="IPR036388">
    <property type="entry name" value="WH-like_DNA-bd_sf"/>
</dbReference>
<dbReference type="RefSeq" id="WP_207868372.1">
    <property type="nucleotide sequence ID" value="NZ_CP062222.1"/>
</dbReference>
<dbReference type="Gene3D" id="1.10.10.10">
    <property type="entry name" value="Winged helix-like DNA-binding domain superfamily/Winged helix DNA-binding domain"/>
    <property type="match status" value="1"/>
</dbReference>
<dbReference type="EMBL" id="CP062222">
    <property type="protein sequence ID" value="QTC89957.1"/>
    <property type="molecule type" value="Genomic_DNA"/>
</dbReference>
<feature type="modified residue" description="4-aspartylphosphate" evidence="2">
    <location>
        <position position="53"/>
    </location>
</feature>
<dbReference type="PANTHER" id="PTHR43214">
    <property type="entry name" value="TWO-COMPONENT RESPONSE REGULATOR"/>
    <property type="match status" value="1"/>
</dbReference>
<dbReference type="SUPFAM" id="SSF46894">
    <property type="entry name" value="C-terminal effector domain of the bipartite response regulators"/>
    <property type="match status" value="1"/>
</dbReference>
<dbReference type="InterPro" id="IPR039420">
    <property type="entry name" value="WalR-like"/>
</dbReference>
<dbReference type="SMART" id="SM00421">
    <property type="entry name" value="HTH_LUXR"/>
    <property type="match status" value="1"/>
</dbReference>
<reference evidence="5" key="1">
    <citation type="submission" date="2020-09" db="EMBL/GenBank/DDBJ databases">
        <title>Brevundimonas sp. LVF2 isolated from a puddle in Goettingen, Germany.</title>
        <authorList>
            <person name="Friedrich I."/>
            <person name="Klassen A."/>
            <person name="Hannes N."/>
            <person name="Schneider D."/>
            <person name="Hertel R."/>
            <person name="Daniel R."/>
        </authorList>
    </citation>
    <scope>NUCLEOTIDE SEQUENCE</scope>
    <source>
        <strain evidence="5">LVF2</strain>
    </source>
</reference>
<dbReference type="Pfam" id="PF00196">
    <property type="entry name" value="GerE"/>
    <property type="match status" value="1"/>
</dbReference>
<proteinExistence type="predicted"/>
<dbReference type="SMART" id="SM00448">
    <property type="entry name" value="REC"/>
    <property type="match status" value="1"/>
</dbReference>
<evidence type="ECO:0000259" key="3">
    <source>
        <dbReference type="PROSITE" id="PS50043"/>
    </source>
</evidence>
<dbReference type="InterPro" id="IPR001789">
    <property type="entry name" value="Sig_transdc_resp-reg_receiver"/>
</dbReference>
<dbReference type="GO" id="GO:0003677">
    <property type="term" value="F:DNA binding"/>
    <property type="evidence" value="ECO:0007669"/>
    <property type="project" value="UniProtKB-KW"/>
</dbReference>
<accession>A0A975BZG8</accession>